<evidence type="ECO:0008006" key="3">
    <source>
        <dbReference type="Google" id="ProtNLM"/>
    </source>
</evidence>
<dbReference type="EMBL" id="BEXD01004138">
    <property type="protein sequence ID" value="GBC07362.1"/>
    <property type="molecule type" value="Genomic_DNA"/>
</dbReference>
<comment type="caution">
    <text evidence="1">The sequence shown here is derived from an EMBL/GenBank/DDBJ whole genome shotgun (WGS) entry which is preliminary data.</text>
</comment>
<reference evidence="1 2" key="1">
    <citation type="submission" date="2017-11" db="EMBL/GenBank/DDBJ databases">
        <title>The genome of Rhizophagus clarus HR1 reveals common genetic basis of auxotrophy among arbuscular mycorrhizal fungi.</title>
        <authorList>
            <person name="Kobayashi Y."/>
        </authorList>
    </citation>
    <scope>NUCLEOTIDE SEQUENCE [LARGE SCALE GENOMIC DNA]</scope>
    <source>
        <strain evidence="1 2">HR1</strain>
    </source>
</reference>
<name>A0A2Z6SCZ9_9GLOM</name>
<dbReference type="AlphaFoldDB" id="A0A2Z6SCZ9"/>
<organism evidence="1 2">
    <name type="scientific">Rhizophagus clarus</name>
    <dbReference type="NCBI Taxonomy" id="94130"/>
    <lineage>
        <taxon>Eukaryota</taxon>
        <taxon>Fungi</taxon>
        <taxon>Fungi incertae sedis</taxon>
        <taxon>Mucoromycota</taxon>
        <taxon>Glomeromycotina</taxon>
        <taxon>Glomeromycetes</taxon>
        <taxon>Glomerales</taxon>
        <taxon>Glomeraceae</taxon>
        <taxon>Rhizophagus</taxon>
    </lineage>
</organism>
<accession>A0A2Z6SCZ9</accession>
<sequence>MKLFKCFALIFFSENPNDKIEDLLIDYFSSRFGNLLVKITVSTHSRSSRLVFDFQRTEAASRMMHVMTYPFMMTV</sequence>
<evidence type="ECO:0000313" key="2">
    <source>
        <dbReference type="Proteomes" id="UP000247702"/>
    </source>
</evidence>
<dbReference type="Proteomes" id="UP000247702">
    <property type="component" value="Unassembled WGS sequence"/>
</dbReference>
<protein>
    <recommendedName>
        <fullName evidence="3">RRM domain-containing protein</fullName>
    </recommendedName>
</protein>
<evidence type="ECO:0000313" key="1">
    <source>
        <dbReference type="EMBL" id="GBC07362.1"/>
    </source>
</evidence>
<gene>
    <name evidence="1" type="ORF">RclHR1_07400009</name>
</gene>
<keyword evidence="2" id="KW-1185">Reference proteome</keyword>
<proteinExistence type="predicted"/>